<evidence type="ECO:0000313" key="2">
    <source>
        <dbReference type="Proteomes" id="UP000198601"/>
    </source>
</evidence>
<dbReference type="STRING" id="624147.SAMN04487970_101178"/>
<dbReference type="AlphaFoldDB" id="A0A1G4R2G2"/>
<keyword evidence="2" id="KW-1185">Reference proteome</keyword>
<dbReference type="EMBL" id="FMTT01000011">
    <property type="protein sequence ID" value="SCW51070.1"/>
    <property type="molecule type" value="Genomic_DNA"/>
</dbReference>
<organism evidence="1 2">
    <name type="scientific">Paenibacillus tianmuensis</name>
    <dbReference type="NCBI Taxonomy" id="624147"/>
    <lineage>
        <taxon>Bacteria</taxon>
        <taxon>Bacillati</taxon>
        <taxon>Bacillota</taxon>
        <taxon>Bacilli</taxon>
        <taxon>Bacillales</taxon>
        <taxon>Paenibacillaceae</taxon>
        <taxon>Paenibacillus</taxon>
    </lineage>
</organism>
<proteinExistence type="predicted"/>
<accession>A0A1G4R2G2</accession>
<reference evidence="2" key="1">
    <citation type="submission" date="2016-10" db="EMBL/GenBank/DDBJ databases">
        <authorList>
            <person name="Varghese N."/>
            <person name="Submissions S."/>
        </authorList>
    </citation>
    <scope>NUCLEOTIDE SEQUENCE [LARGE SCALE GENOMIC DNA]</scope>
    <source>
        <strain evidence="2">CGMCC 1.8946</strain>
    </source>
</reference>
<gene>
    <name evidence="1" type="ORF">SAMN04487970_101178</name>
</gene>
<evidence type="ECO:0000313" key="1">
    <source>
        <dbReference type="EMBL" id="SCW51070.1"/>
    </source>
</evidence>
<protein>
    <submittedName>
        <fullName evidence="1">Uncharacterized protein</fullName>
    </submittedName>
</protein>
<sequence>MELYRNERESYVDGKTPVIWSILQQAHSWSQETGWRPVNSDR</sequence>
<dbReference type="Proteomes" id="UP000198601">
    <property type="component" value="Unassembled WGS sequence"/>
</dbReference>
<name>A0A1G4R2G2_9BACL</name>